<dbReference type="HAMAP" id="MF_02090">
    <property type="entry name" value="NadE_glutamine_dep"/>
    <property type="match status" value="1"/>
</dbReference>
<keyword evidence="12" id="KW-1185">Reference proteome</keyword>
<feature type="binding site" evidence="7">
    <location>
        <position position="409"/>
    </location>
    <ligand>
        <name>deamido-NAD(+)</name>
        <dbReference type="ChEBI" id="CHEBI:58437"/>
        <note>ligand shared between two neighboring subunits</note>
    </ligand>
</feature>
<dbReference type="Pfam" id="PF00795">
    <property type="entry name" value="CN_hydrolase"/>
    <property type="match status" value="1"/>
</dbReference>
<evidence type="ECO:0000256" key="9">
    <source>
        <dbReference type="RuleBase" id="RU003811"/>
    </source>
</evidence>
<dbReference type="OrthoDB" id="9760188at2"/>
<evidence type="ECO:0000256" key="7">
    <source>
        <dbReference type="HAMAP-Rule" id="MF_02090"/>
    </source>
</evidence>
<dbReference type="Gene3D" id="3.60.110.10">
    <property type="entry name" value="Carbon-nitrogen hydrolase"/>
    <property type="match status" value="1"/>
</dbReference>
<sequence>MTKSQLTITLAQLNPVVGDVTGNAAKARAARKQAKADGADLLVLSELFIAGYPPEDLVLKPAFQAACRAEIEALARETSDGGPAVLIGTPWVEDGKLYNACALLDDGRIAALRFKANLPNYGVFDEKRVFARGPAAGPVTIRGVRVGVPICEDTWMEESGEYENVVECLAETGAEILIVPNGSPYTREKNDMRLSVSVARVAESGLPLVYLNQVGGQDELVFDGSSFGLNADRSLAFQLPGFEENITTLRFAKGEGGWTCKGPISPVLDGDKGDYAACVLGLRDYVGKAGFPGVLLGVSGGIDSALCAAIAVDALGADKVRGVMLPFRFTAQESLDDAAKLTKQLGIQYDVLPIAAAVHGFEDILKPVFEGRERDVTEENLQARTRGVLLMAISNKFGSMVVTTGNKSEMSVGYATLYGDMNGGYNPIKDIYKTEVFRLSTLRNSWKPEGALGPSGEVIPPNIITRPPTAELRENQTDQDSLPPYDILDGILERLVEREESVASIVAEGFDYDTVTRIARLLNIAEYKRRQAAPGVKVTRKNFGRDRRYPIINKFRDTGKALPAPDHALVTRSSRGSAEAFEG</sequence>
<dbReference type="CDD" id="cd07570">
    <property type="entry name" value="GAT_Gln-NAD-synth"/>
    <property type="match status" value="1"/>
</dbReference>
<dbReference type="CDD" id="cd00553">
    <property type="entry name" value="NAD_synthase"/>
    <property type="match status" value="1"/>
</dbReference>
<evidence type="ECO:0000256" key="5">
    <source>
        <dbReference type="ARBA" id="ARBA00022840"/>
    </source>
</evidence>
<dbReference type="RefSeq" id="WP_002711271.1">
    <property type="nucleotide sequence ID" value="NZ_KB375281.1"/>
</dbReference>
<evidence type="ECO:0000256" key="4">
    <source>
        <dbReference type="ARBA" id="ARBA00022741"/>
    </source>
</evidence>
<feature type="active site" description="Nucleophile; for glutaminase activity" evidence="7">
    <location>
        <position position="151"/>
    </location>
</feature>
<comment type="similarity">
    <text evidence="9">Belongs to the NAD synthetase family.</text>
</comment>
<feature type="binding site" evidence="7">
    <location>
        <position position="121"/>
    </location>
    <ligand>
        <name>L-glutamine</name>
        <dbReference type="ChEBI" id="CHEBI:58359"/>
    </ligand>
</feature>
<dbReference type="UniPathway" id="UPA00253">
    <property type="reaction ID" value="UER00334"/>
</dbReference>
<dbReference type="GO" id="GO:0008795">
    <property type="term" value="F:NAD+ synthase activity"/>
    <property type="evidence" value="ECO:0007669"/>
    <property type="project" value="UniProtKB-UniRule"/>
</dbReference>
<comment type="catalytic activity">
    <reaction evidence="7 8">
        <text>deamido-NAD(+) + L-glutamine + ATP + H2O = L-glutamate + AMP + diphosphate + NAD(+) + H(+)</text>
        <dbReference type="Rhea" id="RHEA:24384"/>
        <dbReference type="ChEBI" id="CHEBI:15377"/>
        <dbReference type="ChEBI" id="CHEBI:15378"/>
        <dbReference type="ChEBI" id="CHEBI:29985"/>
        <dbReference type="ChEBI" id="CHEBI:30616"/>
        <dbReference type="ChEBI" id="CHEBI:33019"/>
        <dbReference type="ChEBI" id="CHEBI:57540"/>
        <dbReference type="ChEBI" id="CHEBI:58359"/>
        <dbReference type="ChEBI" id="CHEBI:58437"/>
        <dbReference type="ChEBI" id="CHEBI:456215"/>
        <dbReference type="EC" id="6.3.5.1"/>
    </reaction>
</comment>
<protein>
    <recommendedName>
        <fullName evidence="7 8">Glutamine-dependent NAD(+) synthetase</fullName>
        <ecNumber evidence="7 8">6.3.5.1</ecNumber>
    </recommendedName>
    <alternativeName>
        <fullName evidence="7 8">NAD(+) synthase [glutamine-hydrolyzing]</fullName>
    </alternativeName>
</protein>
<evidence type="ECO:0000256" key="8">
    <source>
        <dbReference type="PIRNR" id="PIRNR006630"/>
    </source>
</evidence>
<dbReference type="Gene3D" id="3.40.50.620">
    <property type="entry name" value="HUPs"/>
    <property type="match status" value="1"/>
</dbReference>
<dbReference type="InterPro" id="IPR014445">
    <property type="entry name" value="Gln-dep_NAD_synthase"/>
</dbReference>
<dbReference type="SUPFAM" id="SSF52402">
    <property type="entry name" value="Adenine nucleotide alpha hydrolases-like"/>
    <property type="match status" value="1"/>
</dbReference>
<comment type="caution">
    <text evidence="11">The sequence shown here is derived from an EMBL/GenBank/DDBJ whole genome shotgun (WGS) entry which is preliminary data.</text>
</comment>
<comment type="pathway">
    <text evidence="1 7 8">Cofactor biosynthesis; NAD(+) biosynthesis; NAD(+) from deamido-NAD(+) (L-Gln route): step 1/1.</text>
</comment>
<feature type="active site" description="Proton acceptor; for glutaminase activity" evidence="7">
    <location>
        <position position="46"/>
    </location>
</feature>
<dbReference type="SUPFAM" id="SSF56317">
    <property type="entry name" value="Carbon-nitrogen hydrolase"/>
    <property type="match status" value="1"/>
</dbReference>
<comment type="caution">
    <text evidence="7">Lacks conserved residue(s) required for the propagation of feature annotation.</text>
</comment>
<accession>K8PJQ6</accession>
<feature type="binding site" evidence="7">
    <location>
        <position position="528"/>
    </location>
    <ligand>
        <name>deamido-NAD(+)</name>
        <dbReference type="ChEBI" id="CHEBI:58437"/>
        <note>ligand shared between two neighboring subunits</note>
    </ligand>
</feature>
<keyword evidence="3 7" id="KW-0436">Ligase</keyword>
<feature type="binding site" evidence="7">
    <location>
        <position position="380"/>
    </location>
    <ligand>
        <name>deamido-NAD(+)</name>
        <dbReference type="ChEBI" id="CHEBI:58437"/>
        <note>ligand shared between two neighboring subunits</note>
    </ligand>
</feature>
<dbReference type="PATRIC" id="fig|883079.3.peg.419"/>
<evidence type="ECO:0000256" key="2">
    <source>
        <dbReference type="ARBA" id="ARBA00007145"/>
    </source>
</evidence>
<dbReference type="PANTHER" id="PTHR23090:SF9">
    <property type="entry name" value="GLUTAMINE-DEPENDENT NAD(+) SYNTHETASE"/>
    <property type="match status" value="1"/>
</dbReference>
<gene>
    <name evidence="7" type="primary">nadE</name>
    <name evidence="11" type="ORF">HMPREF9696_00405</name>
</gene>
<feature type="active site" description="For glutaminase activity" evidence="7">
    <location>
        <position position="115"/>
    </location>
</feature>
<dbReference type="EC" id="6.3.5.1" evidence="7 8"/>
<evidence type="ECO:0000313" key="11">
    <source>
        <dbReference type="EMBL" id="EKS42862.1"/>
    </source>
</evidence>
<evidence type="ECO:0000256" key="6">
    <source>
        <dbReference type="ARBA" id="ARBA00023027"/>
    </source>
</evidence>
<keyword evidence="4 7" id="KW-0547">Nucleotide-binding</keyword>
<dbReference type="GO" id="GO:0003952">
    <property type="term" value="F:NAD+ synthase (glutamine-hydrolyzing) activity"/>
    <property type="evidence" value="ECO:0007669"/>
    <property type="project" value="UniProtKB-UniRule"/>
</dbReference>
<feature type="binding site" evidence="7">
    <location>
        <position position="189"/>
    </location>
    <ligand>
        <name>L-glutamine</name>
        <dbReference type="ChEBI" id="CHEBI:58359"/>
    </ligand>
</feature>
<dbReference type="GO" id="GO:0004359">
    <property type="term" value="F:glutaminase activity"/>
    <property type="evidence" value="ECO:0007669"/>
    <property type="project" value="InterPro"/>
</dbReference>
<dbReference type="NCBIfam" id="TIGR00552">
    <property type="entry name" value="nadE"/>
    <property type="match status" value="1"/>
</dbReference>
<proteinExistence type="inferred from homology"/>
<name>K8PJQ6_9BRAD</name>
<dbReference type="InterPro" id="IPR003694">
    <property type="entry name" value="NAD_synthase"/>
</dbReference>
<evidence type="ECO:0000313" key="12">
    <source>
        <dbReference type="Proteomes" id="UP000001095"/>
    </source>
</evidence>
<dbReference type="Pfam" id="PF02540">
    <property type="entry name" value="NAD_synthase"/>
    <property type="match status" value="1"/>
</dbReference>
<comment type="similarity">
    <text evidence="2 7 8">In the C-terminal section; belongs to the NAD synthetase family.</text>
</comment>
<feature type="domain" description="CN hydrolase" evidence="10">
    <location>
        <begin position="6"/>
        <end position="253"/>
    </location>
</feature>
<dbReference type="NCBIfam" id="NF010588">
    <property type="entry name" value="PRK13981.1"/>
    <property type="match status" value="1"/>
</dbReference>
<dbReference type="PROSITE" id="PS50263">
    <property type="entry name" value="CN_HYDROLASE"/>
    <property type="match status" value="1"/>
</dbReference>
<feature type="binding site" evidence="7">
    <location>
        <position position="183"/>
    </location>
    <ligand>
        <name>L-glutamine</name>
        <dbReference type="ChEBI" id="CHEBI:58359"/>
    </ligand>
</feature>
<dbReference type="AlphaFoldDB" id="K8PJQ6"/>
<comment type="function">
    <text evidence="7">Catalyzes the ATP-dependent amidation of deamido-NAD to form NAD. Uses L-glutamine as a nitrogen source.</text>
</comment>
<dbReference type="HOGENOM" id="CLU_022313_2_0_5"/>
<dbReference type="GO" id="GO:0005524">
    <property type="term" value="F:ATP binding"/>
    <property type="evidence" value="ECO:0007669"/>
    <property type="project" value="UniProtKB-UniRule"/>
</dbReference>
<feature type="binding site" evidence="7">
    <location>
        <begin position="297"/>
        <end position="304"/>
    </location>
    <ligand>
        <name>ATP</name>
        <dbReference type="ChEBI" id="CHEBI:30616"/>
    </ligand>
</feature>
<dbReference type="InterPro" id="IPR014729">
    <property type="entry name" value="Rossmann-like_a/b/a_fold"/>
</dbReference>
<evidence type="ECO:0000259" key="10">
    <source>
        <dbReference type="PROSITE" id="PS50263"/>
    </source>
</evidence>
<dbReference type="FunFam" id="3.40.50.620:FF:000106">
    <property type="entry name" value="Glutamine-dependent NAD(+) synthetase"/>
    <property type="match status" value="1"/>
</dbReference>
<evidence type="ECO:0000256" key="1">
    <source>
        <dbReference type="ARBA" id="ARBA00005188"/>
    </source>
</evidence>
<feature type="binding site" evidence="7">
    <location>
        <position position="404"/>
    </location>
    <ligand>
        <name>ATP</name>
        <dbReference type="ChEBI" id="CHEBI:30616"/>
    </ligand>
</feature>
<dbReference type="GO" id="GO:0005737">
    <property type="term" value="C:cytoplasm"/>
    <property type="evidence" value="ECO:0007669"/>
    <property type="project" value="InterPro"/>
</dbReference>
<dbReference type="Proteomes" id="UP000001095">
    <property type="component" value="Unassembled WGS sequence"/>
</dbReference>
<evidence type="ECO:0000256" key="3">
    <source>
        <dbReference type="ARBA" id="ARBA00022598"/>
    </source>
</evidence>
<dbReference type="GO" id="GO:0009435">
    <property type="term" value="P:NAD+ biosynthetic process"/>
    <property type="evidence" value="ECO:0007669"/>
    <property type="project" value="UniProtKB-UniRule"/>
</dbReference>
<keyword evidence="6 7" id="KW-0520">NAD</keyword>
<reference evidence="11 12" key="1">
    <citation type="submission" date="2012-04" db="EMBL/GenBank/DDBJ databases">
        <title>The Genome Sequence of Afipia clevelandensis ATCC 49720.</title>
        <authorList>
            <consortium name="The Broad Institute Genome Sequencing Platform"/>
            <person name="Earl A."/>
            <person name="Ward D."/>
            <person name="Feldgarden M."/>
            <person name="Gevers D."/>
            <person name="Huys G."/>
            <person name="Walker B."/>
            <person name="Young S.K."/>
            <person name="Zeng Q."/>
            <person name="Gargeya S."/>
            <person name="Fitzgerald M."/>
            <person name="Haas B."/>
            <person name="Abouelleil A."/>
            <person name="Alvarado L."/>
            <person name="Arachchi H.M."/>
            <person name="Berlin A."/>
            <person name="Chapman S.B."/>
            <person name="Goldberg J."/>
            <person name="Griggs A."/>
            <person name="Gujja S."/>
            <person name="Hansen M."/>
            <person name="Howarth C."/>
            <person name="Imamovic A."/>
            <person name="Larimer J."/>
            <person name="McCowen C."/>
            <person name="Montmayeur A."/>
            <person name="Murphy C."/>
            <person name="Neiman D."/>
            <person name="Pearson M."/>
            <person name="Priest M."/>
            <person name="Roberts A."/>
            <person name="Saif S."/>
            <person name="Shea T."/>
            <person name="Sisk P."/>
            <person name="Sykes S."/>
            <person name="Wortman J."/>
            <person name="Nusbaum C."/>
            <person name="Birren B."/>
        </authorList>
    </citation>
    <scope>NUCLEOTIDE SEQUENCE [LARGE SCALE GENOMIC DNA]</scope>
    <source>
        <strain evidence="11 12">ATCC 49720</strain>
    </source>
</reference>
<dbReference type="PANTHER" id="PTHR23090">
    <property type="entry name" value="NH 3 /GLUTAMINE-DEPENDENT NAD + SYNTHETASE"/>
    <property type="match status" value="1"/>
</dbReference>
<dbReference type="InterPro" id="IPR003010">
    <property type="entry name" value="C-N_Hydrolase"/>
</dbReference>
<dbReference type="InterPro" id="IPR022310">
    <property type="entry name" value="NAD/GMP_synthase"/>
</dbReference>
<organism evidence="11 12">
    <name type="scientific">Afipia clevelandensis ATCC 49720</name>
    <dbReference type="NCBI Taxonomy" id="883079"/>
    <lineage>
        <taxon>Bacteria</taxon>
        <taxon>Pseudomonadati</taxon>
        <taxon>Pseudomonadota</taxon>
        <taxon>Alphaproteobacteria</taxon>
        <taxon>Hyphomicrobiales</taxon>
        <taxon>Nitrobacteraceae</taxon>
        <taxon>Afipia</taxon>
    </lineage>
</organism>
<dbReference type="EMBL" id="AGWY01000001">
    <property type="protein sequence ID" value="EKS42862.1"/>
    <property type="molecule type" value="Genomic_DNA"/>
</dbReference>
<dbReference type="PIRSF" id="PIRSF006630">
    <property type="entry name" value="NADS_GAT"/>
    <property type="match status" value="1"/>
</dbReference>
<keyword evidence="5 7" id="KW-0067">ATP-binding</keyword>
<dbReference type="InterPro" id="IPR036526">
    <property type="entry name" value="C-N_Hydrolase_sf"/>
</dbReference>